<evidence type="ECO:0000256" key="1">
    <source>
        <dbReference type="SAM" id="MobiDB-lite"/>
    </source>
</evidence>
<sequence length="278" mass="31485">MKENELHETTTPPEEIVGNDDINKQQNDEADRFLEHMSTNHKTFSVLDRTGLRLSIGCLLPITTGDNGEQRNWGSSIILNSADLEYPQVDYKLRVSAKKRFNPQLTCNRSKGTIKQNKVLVLNYQLPESSIKHVQLTLLIDGSPHEIPLCKYPKGDYYWIGKDTTVPGPAQLIEERKQSVFVKTDSTMKNVSPGRIENIPDGLKDFVLGGDGINSVCKLLYPYSKELFRDLSLMNIENFDMMGSFENGNATDAIAEEIVRRFHESTREKFTTTPAMLQ</sequence>
<name>E3LR78_CAERE</name>
<dbReference type="HOGENOM" id="CLU_063959_0_0_1"/>
<gene>
    <name evidence="2" type="ORF">CRE_26296</name>
</gene>
<organism evidence="3">
    <name type="scientific">Caenorhabditis remanei</name>
    <name type="common">Caenorhabditis vulgaris</name>
    <dbReference type="NCBI Taxonomy" id="31234"/>
    <lineage>
        <taxon>Eukaryota</taxon>
        <taxon>Metazoa</taxon>
        <taxon>Ecdysozoa</taxon>
        <taxon>Nematoda</taxon>
        <taxon>Chromadorea</taxon>
        <taxon>Rhabditida</taxon>
        <taxon>Rhabditina</taxon>
        <taxon>Rhabditomorpha</taxon>
        <taxon>Rhabditoidea</taxon>
        <taxon>Rhabditidae</taxon>
        <taxon>Peloderinae</taxon>
        <taxon>Caenorhabditis</taxon>
    </lineage>
</organism>
<dbReference type="OMA" id="HEVPLCK"/>
<protein>
    <submittedName>
        <fullName evidence="2">Uncharacterized protein</fullName>
    </submittedName>
</protein>
<feature type="region of interest" description="Disordered" evidence="1">
    <location>
        <begin position="1"/>
        <end position="22"/>
    </location>
</feature>
<proteinExistence type="predicted"/>
<dbReference type="RefSeq" id="XP_003113847.2">
    <property type="nucleotide sequence ID" value="XM_003113799.2"/>
</dbReference>
<dbReference type="OrthoDB" id="5786155at2759"/>
<dbReference type="AlphaFoldDB" id="E3LR78"/>
<dbReference type="KEGG" id="crq:GCK72_006226"/>
<keyword evidence="3" id="KW-1185">Reference proteome</keyword>
<dbReference type="CTD" id="9815481"/>
<accession>E3LR78</accession>
<dbReference type="eggNOG" id="KOG1877">
    <property type="taxonomic scope" value="Eukaryota"/>
</dbReference>
<dbReference type="InParanoid" id="E3LR78"/>
<evidence type="ECO:0000313" key="3">
    <source>
        <dbReference type="Proteomes" id="UP000008281"/>
    </source>
</evidence>
<reference evidence="2" key="1">
    <citation type="submission" date="2007-07" db="EMBL/GenBank/DDBJ databases">
        <title>PCAP assembly of the Caenorhabditis remanei genome.</title>
        <authorList>
            <consortium name="The Caenorhabditis remanei Sequencing Consortium"/>
            <person name="Wilson R.K."/>
        </authorList>
    </citation>
    <scope>NUCLEOTIDE SEQUENCE [LARGE SCALE GENOMIC DNA]</scope>
    <source>
        <strain evidence="2">PB4641</strain>
    </source>
</reference>
<dbReference type="GeneID" id="9815481"/>
<dbReference type="STRING" id="31234.E3LR78"/>
<dbReference type="FunCoup" id="E3LR78">
    <property type="interactions" value="1080"/>
</dbReference>
<dbReference type="Proteomes" id="UP000008281">
    <property type="component" value="Unassembled WGS sequence"/>
</dbReference>
<evidence type="ECO:0000313" key="2">
    <source>
        <dbReference type="EMBL" id="EFP07759.1"/>
    </source>
</evidence>
<dbReference type="EMBL" id="DS268413">
    <property type="protein sequence ID" value="EFP07759.1"/>
    <property type="molecule type" value="Genomic_DNA"/>
</dbReference>